<dbReference type="EMBL" id="LFYR01000158">
    <property type="protein sequence ID" value="KMZ75579.1"/>
    <property type="molecule type" value="Genomic_DNA"/>
</dbReference>
<dbReference type="PANTHER" id="PTHR23315">
    <property type="entry name" value="U BOX DOMAIN-CONTAINING"/>
    <property type="match status" value="1"/>
</dbReference>
<dbReference type="InterPro" id="IPR058678">
    <property type="entry name" value="ARM_PUB"/>
</dbReference>
<accession>A0A0K9Q308</accession>
<dbReference type="PANTHER" id="PTHR23315:SF7">
    <property type="entry name" value="U-BOX DOMAIN-CONTAINING PROTEIN 4"/>
    <property type="match status" value="1"/>
</dbReference>
<evidence type="ECO:0000313" key="4">
    <source>
        <dbReference type="EMBL" id="KMZ75579.1"/>
    </source>
</evidence>
<keyword evidence="5" id="KW-1185">Reference proteome</keyword>
<dbReference type="InterPro" id="IPR011989">
    <property type="entry name" value="ARM-like"/>
</dbReference>
<evidence type="ECO:0000256" key="1">
    <source>
        <dbReference type="ARBA" id="ARBA00022786"/>
    </source>
</evidence>
<comment type="caution">
    <text evidence="4">The sequence shown here is derived from an EMBL/GenBank/DDBJ whole genome shotgun (WGS) entry which is preliminary data.</text>
</comment>
<dbReference type="Proteomes" id="UP000036987">
    <property type="component" value="Unassembled WGS sequence"/>
</dbReference>
<dbReference type="SMART" id="SM00185">
    <property type="entry name" value="ARM"/>
    <property type="match status" value="4"/>
</dbReference>
<evidence type="ECO:0000313" key="5">
    <source>
        <dbReference type="Proteomes" id="UP000036987"/>
    </source>
</evidence>
<sequence>MEGLKSDYIDKRRDATEELFELTKHENITEIKLLIVSCGVIKPLVSMLLSEDIKIQENAVNVLKTLSFVHEYRIEIAKADAILPLIRVLKTGNLITRANSATVLGELSRIENSNIKIGGPQVINSLVELLNCNDTLGNNRASYALYRLSQYPENNVSILQAGAVKHLVNLMDSSTIMFEWIVGTLWHLARLPYGRSEIWRNGGIQMLVKWLHLGSNEVKCYVVAALLELCLNSNLFCEIALQEGAIQPLVALIQSGYYINEKANFLLNHFNSVTCDYNNEDILLDMQVMFNEDELLELPYNDAVEKVKDEDDDEENEQWLSSHNYSLPTRIRIRPPMFQEYE</sequence>
<dbReference type="GO" id="GO:0005634">
    <property type="term" value="C:nucleus"/>
    <property type="evidence" value="ECO:0000318"/>
    <property type="project" value="GO_Central"/>
</dbReference>
<proteinExistence type="predicted"/>
<dbReference type="Gene3D" id="1.25.10.10">
    <property type="entry name" value="Leucine-rich Repeat Variant"/>
    <property type="match status" value="1"/>
</dbReference>
<dbReference type="SUPFAM" id="SSF48371">
    <property type="entry name" value="ARM repeat"/>
    <property type="match status" value="1"/>
</dbReference>
<keyword evidence="1" id="KW-0833">Ubl conjugation pathway</keyword>
<dbReference type="Pfam" id="PF00514">
    <property type="entry name" value="Arm"/>
    <property type="match status" value="1"/>
</dbReference>
<dbReference type="Pfam" id="PF25598">
    <property type="entry name" value="ARM_PUB"/>
    <property type="match status" value="1"/>
</dbReference>
<evidence type="ECO:0000259" key="3">
    <source>
        <dbReference type="Pfam" id="PF25598"/>
    </source>
</evidence>
<dbReference type="GO" id="GO:0005737">
    <property type="term" value="C:cytoplasm"/>
    <property type="evidence" value="ECO:0000318"/>
    <property type="project" value="GO_Central"/>
</dbReference>
<dbReference type="InterPro" id="IPR000225">
    <property type="entry name" value="Armadillo"/>
</dbReference>
<dbReference type="PROSITE" id="PS50176">
    <property type="entry name" value="ARM_REPEAT"/>
    <property type="match status" value="1"/>
</dbReference>
<dbReference type="OrthoDB" id="7537227at2759"/>
<dbReference type="AlphaFoldDB" id="A0A0K9Q308"/>
<feature type="domain" description="U-box" evidence="3">
    <location>
        <begin position="85"/>
        <end position="270"/>
    </location>
</feature>
<dbReference type="OMA" id="MDSSTIM"/>
<name>A0A0K9Q308_ZOSMR</name>
<gene>
    <name evidence="4" type="ORF">ZOSMA_113G00690</name>
</gene>
<evidence type="ECO:0000256" key="2">
    <source>
        <dbReference type="PROSITE-ProRule" id="PRU00259"/>
    </source>
</evidence>
<organism evidence="4 5">
    <name type="scientific">Zostera marina</name>
    <name type="common">Eelgrass</name>
    <dbReference type="NCBI Taxonomy" id="29655"/>
    <lineage>
        <taxon>Eukaryota</taxon>
        <taxon>Viridiplantae</taxon>
        <taxon>Streptophyta</taxon>
        <taxon>Embryophyta</taxon>
        <taxon>Tracheophyta</taxon>
        <taxon>Spermatophyta</taxon>
        <taxon>Magnoliopsida</taxon>
        <taxon>Liliopsida</taxon>
        <taxon>Zosteraceae</taxon>
        <taxon>Zostera</taxon>
    </lineage>
</organism>
<dbReference type="InterPro" id="IPR016024">
    <property type="entry name" value="ARM-type_fold"/>
</dbReference>
<feature type="repeat" description="ARM" evidence="2">
    <location>
        <begin position="39"/>
        <end position="81"/>
    </location>
</feature>
<reference evidence="5" key="1">
    <citation type="journal article" date="2016" name="Nature">
        <title>The genome of the seagrass Zostera marina reveals angiosperm adaptation to the sea.</title>
        <authorList>
            <person name="Olsen J.L."/>
            <person name="Rouze P."/>
            <person name="Verhelst B."/>
            <person name="Lin Y.-C."/>
            <person name="Bayer T."/>
            <person name="Collen J."/>
            <person name="Dattolo E."/>
            <person name="De Paoli E."/>
            <person name="Dittami S."/>
            <person name="Maumus F."/>
            <person name="Michel G."/>
            <person name="Kersting A."/>
            <person name="Lauritano C."/>
            <person name="Lohaus R."/>
            <person name="Toepel M."/>
            <person name="Tonon T."/>
            <person name="Vanneste K."/>
            <person name="Amirebrahimi M."/>
            <person name="Brakel J."/>
            <person name="Bostroem C."/>
            <person name="Chovatia M."/>
            <person name="Grimwood J."/>
            <person name="Jenkins J.W."/>
            <person name="Jueterbock A."/>
            <person name="Mraz A."/>
            <person name="Stam W.T."/>
            <person name="Tice H."/>
            <person name="Bornberg-Bauer E."/>
            <person name="Green P.J."/>
            <person name="Pearson G.A."/>
            <person name="Procaccini G."/>
            <person name="Duarte C.M."/>
            <person name="Schmutz J."/>
            <person name="Reusch T.B.H."/>
            <person name="Van de Peer Y."/>
        </authorList>
    </citation>
    <scope>NUCLEOTIDE SEQUENCE [LARGE SCALE GENOMIC DNA]</scope>
    <source>
        <strain evidence="5">cv. Finnish</strain>
    </source>
</reference>
<protein>
    <recommendedName>
        <fullName evidence="3">U-box domain-containing protein</fullName>
    </recommendedName>
</protein>